<protein>
    <recommendedName>
        <fullName evidence="11">Fatty acid hydroxylase domain-containing protein</fullName>
    </recommendedName>
</protein>
<evidence type="ECO:0000256" key="3">
    <source>
        <dbReference type="ARBA" id="ARBA00022692"/>
    </source>
</evidence>
<comment type="subcellular location">
    <subcellularLocation>
        <location evidence="1">Membrane</location>
        <topology evidence="1">Multi-pass membrane protein</topology>
    </subcellularLocation>
</comment>
<evidence type="ECO:0008006" key="11">
    <source>
        <dbReference type="Google" id="ProtNLM"/>
    </source>
</evidence>
<proteinExistence type="inferred from homology"/>
<accession>A0A4Y7IY69</accession>
<evidence type="ECO:0000313" key="9">
    <source>
        <dbReference type="EMBL" id="RZC52682.1"/>
    </source>
</evidence>
<evidence type="ECO:0000313" key="10">
    <source>
        <dbReference type="Proteomes" id="UP000316621"/>
    </source>
</evidence>
<evidence type="ECO:0000259" key="7">
    <source>
        <dbReference type="Pfam" id="PF04116"/>
    </source>
</evidence>
<dbReference type="GO" id="GO:0008610">
    <property type="term" value="P:lipid biosynthetic process"/>
    <property type="evidence" value="ECO:0007669"/>
    <property type="project" value="InterPro"/>
</dbReference>
<comment type="similarity">
    <text evidence="2">Belongs to the sterol desaturase family.</text>
</comment>
<evidence type="ECO:0000256" key="5">
    <source>
        <dbReference type="ARBA" id="ARBA00023136"/>
    </source>
</evidence>
<dbReference type="AlphaFoldDB" id="A0A4Y7IY69"/>
<dbReference type="EMBL" id="CM010716">
    <property type="protein sequence ID" value="RZC52682.1"/>
    <property type="molecule type" value="Genomic_DNA"/>
</dbReference>
<keyword evidence="3 6" id="KW-0812">Transmembrane</keyword>
<keyword evidence="4 6" id="KW-1133">Transmembrane helix</keyword>
<feature type="transmembrane region" description="Helical" evidence="6">
    <location>
        <begin position="183"/>
        <end position="213"/>
    </location>
</feature>
<evidence type="ECO:0000259" key="8">
    <source>
        <dbReference type="Pfam" id="PF12076"/>
    </source>
</evidence>
<reference evidence="9 10" key="1">
    <citation type="journal article" date="2018" name="Science">
        <title>The opium poppy genome and morphinan production.</title>
        <authorList>
            <person name="Guo L."/>
            <person name="Winzer T."/>
            <person name="Yang X."/>
            <person name="Li Y."/>
            <person name="Ning Z."/>
            <person name="He Z."/>
            <person name="Teodor R."/>
            <person name="Lu Y."/>
            <person name="Bowser T.A."/>
            <person name="Graham I.A."/>
            <person name="Ye K."/>
        </authorList>
    </citation>
    <scope>NUCLEOTIDE SEQUENCE [LARGE SCALE GENOMIC DNA]</scope>
    <source>
        <strain evidence="10">cv. HN1</strain>
        <tissue evidence="9">Leaves</tissue>
    </source>
</reference>
<feature type="domain" description="Fatty acid hydroxylase" evidence="7">
    <location>
        <begin position="138"/>
        <end position="273"/>
    </location>
</feature>
<dbReference type="OMA" id="EWETHEC"/>
<dbReference type="Gramene" id="RZC52682">
    <property type="protein sequence ID" value="RZC52682"/>
    <property type="gene ID" value="C5167_021100"/>
</dbReference>
<evidence type="ECO:0000256" key="4">
    <source>
        <dbReference type="ARBA" id="ARBA00022989"/>
    </source>
</evidence>
<dbReference type="InterPro" id="IPR006694">
    <property type="entry name" value="Fatty_acid_hydroxylase"/>
</dbReference>
<sequence length="690" mass="80309">MASKPGVLTEWPWTPLGRFKYILLAPWVLDSMSPLFFETNGRKWDLSYSLNFPFLLWRVIHNQIWISFSRFRTSKSKNRILDKPIEFEQVDRESNWDDNIIMQGLMFYMGQKYLEGASNLPIWRTDGIVITILLHTGPVEFLYYWLHRSLHHHFLYSRYHSHHHSSIATEPITSVIHPFGEHLMYFLLFAIPLLTMHFTGTASTIGLAGYITYIDFMNNMGHCNFEFVPSSLFTTFPFLKYIFYTPSYHSLHHTQFRTNYALFMPMYDYIYSTMDKSSNTLYETSLKRTEESPDVVHLTHPTTPDSIYHLRLGFASLASKPYMKSADKWYFIIKWVLWPLTFLWSILFQRMFSRTFVLESNTFDDHHVTKKMLRIQTWAIPRYSYQYKRLSRQRGTINSLIEKAILDADKAGVKVLSLGLFNQARIYPYYAGEEMNRNGEVYIQKNPTLKIKIVDGSSLAAAIVLNSITNLKTQQQVVVMMRGKLTKVACYLALALCQRGVQVVVKLQKSTKDFEKLSSRFFSTSSSSQASLLAKNNLIPSKNYNNVHGNRQVWLVDDEFSSEEHMSAPKETIFIPYSQIPPWLNFKKNTKGAANILRKDCIYYSTPAMIIPSFLENVHSCENWLPRMVMSAWRIAGMLHALEDWEGHECGNWLITEDDGMIDKVWSASLRHGFRPYYLPVSCTSTIISA</sequence>
<feature type="transmembrane region" description="Helical" evidence="6">
    <location>
        <begin position="329"/>
        <end position="348"/>
    </location>
</feature>
<keyword evidence="5 6" id="KW-0472">Membrane</keyword>
<dbReference type="Proteomes" id="UP000316621">
    <property type="component" value="Chromosome 2"/>
</dbReference>
<name>A0A4Y7IY69_PAPSO</name>
<evidence type="ECO:0000256" key="2">
    <source>
        <dbReference type="ARBA" id="ARBA00009324"/>
    </source>
</evidence>
<dbReference type="Pfam" id="PF12076">
    <property type="entry name" value="CER1-like_C"/>
    <property type="match status" value="1"/>
</dbReference>
<feature type="domain" description="Very-long-chain aldehyde decarbonylase CER1-like C-terminal" evidence="8">
    <location>
        <begin position="479"/>
        <end position="676"/>
    </location>
</feature>
<dbReference type="PANTHER" id="PTHR11863">
    <property type="entry name" value="STEROL DESATURASE"/>
    <property type="match status" value="1"/>
</dbReference>
<dbReference type="InterPro" id="IPR021940">
    <property type="entry name" value="CER1-like_C"/>
</dbReference>
<dbReference type="GO" id="GO:0016491">
    <property type="term" value="F:oxidoreductase activity"/>
    <property type="evidence" value="ECO:0007669"/>
    <property type="project" value="InterPro"/>
</dbReference>
<organism evidence="9 10">
    <name type="scientific">Papaver somniferum</name>
    <name type="common">Opium poppy</name>
    <dbReference type="NCBI Taxonomy" id="3469"/>
    <lineage>
        <taxon>Eukaryota</taxon>
        <taxon>Viridiplantae</taxon>
        <taxon>Streptophyta</taxon>
        <taxon>Embryophyta</taxon>
        <taxon>Tracheophyta</taxon>
        <taxon>Spermatophyta</taxon>
        <taxon>Magnoliopsida</taxon>
        <taxon>Ranunculales</taxon>
        <taxon>Papaveraceae</taxon>
        <taxon>Papaveroideae</taxon>
        <taxon>Papaver</taxon>
    </lineage>
</organism>
<evidence type="ECO:0000256" key="1">
    <source>
        <dbReference type="ARBA" id="ARBA00004141"/>
    </source>
</evidence>
<dbReference type="InterPro" id="IPR050307">
    <property type="entry name" value="Sterol_Desaturase_Related"/>
</dbReference>
<evidence type="ECO:0000256" key="6">
    <source>
        <dbReference type="SAM" id="Phobius"/>
    </source>
</evidence>
<dbReference type="GO" id="GO:0016020">
    <property type="term" value="C:membrane"/>
    <property type="evidence" value="ECO:0007669"/>
    <property type="project" value="UniProtKB-SubCell"/>
</dbReference>
<dbReference type="Pfam" id="PF04116">
    <property type="entry name" value="FA_hydroxylase"/>
    <property type="match status" value="1"/>
</dbReference>
<gene>
    <name evidence="9" type="ORF">C5167_021100</name>
</gene>
<dbReference type="GO" id="GO:0005506">
    <property type="term" value="F:iron ion binding"/>
    <property type="evidence" value="ECO:0007669"/>
    <property type="project" value="InterPro"/>
</dbReference>
<keyword evidence="10" id="KW-1185">Reference proteome</keyword>